<dbReference type="PANTHER" id="PTHR43311">
    <property type="entry name" value="GLUTAMATE--TRNA LIGASE"/>
    <property type="match status" value="1"/>
</dbReference>
<dbReference type="InterPro" id="IPR049940">
    <property type="entry name" value="GluQ/Sye"/>
</dbReference>
<gene>
    <name evidence="9" type="ORF">S01H1_14251</name>
</gene>
<evidence type="ECO:0000256" key="1">
    <source>
        <dbReference type="ARBA" id="ARBA00007894"/>
    </source>
</evidence>
<dbReference type="Gene3D" id="1.10.10.350">
    <property type="match status" value="1"/>
</dbReference>
<dbReference type="AlphaFoldDB" id="X0U2F2"/>
<reference evidence="9" key="1">
    <citation type="journal article" date="2014" name="Front. Microbiol.">
        <title>High frequency of phylogenetically diverse reductive dehalogenase-homologous genes in deep subseafloor sedimentary metagenomes.</title>
        <authorList>
            <person name="Kawai M."/>
            <person name="Futagami T."/>
            <person name="Toyoda A."/>
            <person name="Takaki Y."/>
            <person name="Nishi S."/>
            <person name="Hori S."/>
            <person name="Arai W."/>
            <person name="Tsubouchi T."/>
            <person name="Morono Y."/>
            <person name="Uchiyama I."/>
            <person name="Ito T."/>
            <person name="Fujiyama A."/>
            <person name="Inagaki F."/>
            <person name="Takami H."/>
        </authorList>
    </citation>
    <scope>NUCLEOTIDE SEQUENCE</scope>
    <source>
        <strain evidence="9">Expedition CK06-06</strain>
    </source>
</reference>
<feature type="non-terminal residue" evidence="9">
    <location>
        <position position="1"/>
    </location>
</feature>
<evidence type="ECO:0000256" key="3">
    <source>
        <dbReference type="ARBA" id="ARBA00022741"/>
    </source>
</evidence>
<organism evidence="9">
    <name type="scientific">marine sediment metagenome</name>
    <dbReference type="NCBI Taxonomy" id="412755"/>
    <lineage>
        <taxon>unclassified sequences</taxon>
        <taxon>metagenomes</taxon>
        <taxon>ecological metagenomes</taxon>
    </lineage>
</organism>
<keyword evidence="3" id="KW-0547">Nucleotide-binding</keyword>
<feature type="domain" description="Aminoacyl-tRNA synthetase class I anticodon-binding" evidence="8">
    <location>
        <begin position="21"/>
        <end position="163"/>
    </location>
</feature>
<comment type="caution">
    <text evidence="9">The sequence shown here is derived from an EMBL/GenBank/DDBJ whole genome shotgun (WGS) entry which is preliminary data.</text>
</comment>
<dbReference type="GO" id="GO:0005829">
    <property type="term" value="C:cytosol"/>
    <property type="evidence" value="ECO:0007669"/>
    <property type="project" value="TreeGrafter"/>
</dbReference>
<evidence type="ECO:0000256" key="5">
    <source>
        <dbReference type="ARBA" id="ARBA00022917"/>
    </source>
</evidence>
<evidence type="ECO:0000313" key="9">
    <source>
        <dbReference type="EMBL" id="GAF82640.1"/>
    </source>
</evidence>
<dbReference type="SUPFAM" id="SSF48163">
    <property type="entry name" value="An anticodon-binding domain of class I aminoacyl-tRNA synthetases"/>
    <property type="match status" value="1"/>
</dbReference>
<sequence>SYDKLEWMNGTYIRQLELDDLAERLMPFLTGADLPADLATVRRIVPLVQERLKKLAKVVEWTDFFFTAELDYDPQLLIGKKMTPAESLAALRKARETLAALPDFREETLEKALRALVEELGLKARQLFGIIRVAATGKKVAPPLFGTLSVLGQERVLERLGEAEEAMEGLVNETSNVKRSTQHASRLSRHLPS</sequence>
<feature type="region of interest" description="Disordered" evidence="7">
    <location>
        <begin position="174"/>
        <end position="193"/>
    </location>
</feature>
<comment type="similarity">
    <text evidence="1">Belongs to the class-I aminoacyl-tRNA synthetase family. Glutamate--tRNA ligase type 1 subfamily.</text>
</comment>
<dbReference type="GO" id="GO:0004818">
    <property type="term" value="F:glutamate-tRNA ligase activity"/>
    <property type="evidence" value="ECO:0007669"/>
    <property type="project" value="TreeGrafter"/>
</dbReference>
<dbReference type="GO" id="GO:0006424">
    <property type="term" value="P:glutamyl-tRNA aminoacylation"/>
    <property type="evidence" value="ECO:0007669"/>
    <property type="project" value="TreeGrafter"/>
</dbReference>
<keyword evidence="5" id="KW-0648">Protein biosynthesis</keyword>
<name>X0U2F2_9ZZZZ</name>
<evidence type="ECO:0000256" key="2">
    <source>
        <dbReference type="ARBA" id="ARBA00022598"/>
    </source>
</evidence>
<dbReference type="Pfam" id="PF19269">
    <property type="entry name" value="Anticodon_2"/>
    <property type="match status" value="1"/>
</dbReference>
<dbReference type="InterPro" id="IPR008925">
    <property type="entry name" value="aa_tRNA-synth_I_cd-bd_sf"/>
</dbReference>
<proteinExistence type="inferred from homology"/>
<dbReference type="PANTHER" id="PTHR43311:SF2">
    <property type="entry name" value="GLUTAMATE--TRNA LIGASE, MITOCHONDRIAL-RELATED"/>
    <property type="match status" value="1"/>
</dbReference>
<feature type="compositionally biased region" description="Polar residues" evidence="7">
    <location>
        <begin position="174"/>
        <end position="185"/>
    </location>
</feature>
<keyword evidence="4" id="KW-0067">ATP-binding</keyword>
<dbReference type="InterPro" id="IPR045462">
    <property type="entry name" value="aa-tRNA-synth_I_cd-bd"/>
</dbReference>
<dbReference type="EMBL" id="BARS01007402">
    <property type="protein sequence ID" value="GAF82640.1"/>
    <property type="molecule type" value="Genomic_DNA"/>
</dbReference>
<dbReference type="GO" id="GO:0000049">
    <property type="term" value="F:tRNA binding"/>
    <property type="evidence" value="ECO:0007669"/>
    <property type="project" value="InterPro"/>
</dbReference>
<dbReference type="GO" id="GO:0005524">
    <property type="term" value="F:ATP binding"/>
    <property type="evidence" value="ECO:0007669"/>
    <property type="project" value="UniProtKB-KW"/>
</dbReference>
<accession>X0U2F2</accession>
<evidence type="ECO:0000256" key="4">
    <source>
        <dbReference type="ARBA" id="ARBA00022840"/>
    </source>
</evidence>
<keyword evidence="6" id="KW-0030">Aminoacyl-tRNA synthetase</keyword>
<evidence type="ECO:0000256" key="6">
    <source>
        <dbReference type="ARBA" id="ARBA00023146"/>
    </source>
</evidence>
<evidence type="ECO:0000256" key="7">
    <source>
        <dbReference type="SAM" id="MobiDB-lite"/>
    </source>
</evidence>
<evidence type="ECO:0000259" key="8">
    <source>
        <dbReference type="Pfam" id="PF19269"/>
    </source>
</evidence>
<keyword evidence="2" id="KW-0436">Ligase</keyword>
<protein>
    <recommendedName>
        <fullName evidence="8">Aminoacyl-tRNA synthetase class I anticodon-binding domain-containing protein</fullName>
    </recommendedName>
</protein>
<dbReference type="InterPro" id="IPR020751">
    <property type="entry name" value="aa-tRNA-synth_I_codon-bd_sub2"/>
</dbReference>